<dbReference type="SMART" id="SM00387">
    <property type="entry name" value="HATPase_c"/>
    <property type="match status" value="1"/>
</dbReference>
<dbReference type="SMART" id="SM00388">
    <property type="entry name" value="HisKA"/>
    <property type="match status" value="1"/>
</dbReference>
<dbReference type="SUPFAM" id="SSF47384">
    <property type="entry name" value="Homodimeric domain of signal transducing histidine kinase"/>
    <property type="match status" value="1"/>
</dbReference>
<dbReference type="InterPro" id="IPR003018">
    <property type="entry name" value="GAF"/>
</dbReference>
<dbReference type="GO" id="GO:0000155">
    <property type="term" value="F:phosphorelay sensor kinase activity"/>
    <property type="evidence" value="ECO:0007669"/>
    <property type="project" value="InterPro"/>
</dbReference>
<dbReference type="CDD" id="cd00075">
    <property type="entry name" value="HATPase"/>
    <property type="match status" value="1"/>
</dbReference>
<dbReference type="PROSITE" id="PS50109">
    <property type="entry name" value="HIS_KIN"/>
    <property type="match status" value="1"/>
</dbReference>
<evidence type="ECO:0000256" key="2">
    <source>
        <dbReference type="ARBA" id="ARBA00012438"/>
    </source>
</evidence>
<dbReference type="Pfam" id="PF00512">
    <property type="entry name" value="HisKA"/>
    <property type="match status" value="1"/>
</dbReference>
<dbReference type="InterPro" id="IPR003661">
    <property type="entry name" value="HisK_dim/P_dom"/>
</dbReference>
<evidence type="ECO:0000256" key="1">
    <source>
        <dbReference type="ARBA" id="ARBA00000085"/>
    </source>
</evidence>
<comment type="catalytic activity">
    <reaction evidence="1">
        <text>ATP + protein L-histidine = ADP + protein N-phospho-L-histidine.</text>
        <dbReference type="EC" id="2.7.13.3"/>
    </reaction>
</comment>
<name>A0A1W2G5W8_REIFA</name>
<dbReference type="AlphaFoldDB" id="A0A1W2G5W8"/>
<dbReference type="STRING" id="692418.SAMN04488029_0034"/>
<dbReference type="InterPro" id="IPR004358">
    <property type="entry name" value="Sig_transdc_His_kin-like_C"/>
</dbReference>
<keyword evidence="3" id="KW-0597">Phosphoprotein</keyword>
<reference evidence="5 6" key="1">
    <citation type="submission" date="2017-04" db="EMBL/GenBank/DDBJ databases">
        <authorList>
            <person name="Afonso C.L."/>
            <person name="Miller P.J."/>
            <person name="Scott M.A."/>
            <person name="Spackman E."/>
            <person name="Goraichik I."/>
            <person name="Dimitrov K.M."/>
            <person name="Suarez D.L."/>
            <person name="Swayne D.E."/>
        </authorList>
    </citation>
    <scope>NUCLEOTIDE SEQUENCE [LARGE SCALE GENOMIC DNA]</scope>
    <source>
        <strain evidence="5 6">DSM 26133</strain>
    </source>
</reference>
<dbReference type="InterPro" id="IPR029016">
    <property type="entry name" value="GAF-like_dom_sf"/>
</dbReference>
<gene>
    <name evidence="5" type="ORF">SAMN04488029_0034</name>
</gene>
<organism evidence="5 6">
    <name type="scientific">Reichenbachiella faecimaris</name>
    <dbReference type="NCBI Taxonomy" id="692418"/>
    <lineage>
        <taxon>Bacteria</taxon>
        <taxon>Pseudomonadati</taxon>
        <taxon>Bacteroidota</taxon>
        <taxon>Cytophagia</taxon>
        <taxon>Cytophagales</taxon>
        <taxon>Reichenbachiellaceae</taxon>
        <taxon>Reichenbachiella</taxon>
    </lineage>
</organism>
<dbReference type="SMART" id="SM00065">
    <property type="entry name" value="GAF"/>
    <property type="match status" value="1"/>
</dbReference>
<dbReference type="Gene3D" id="3.30.450.40">
    <property type="match status" value="1"/>
</dbReference>
<dbReference type="RefSeq" id="WP_084370400.1">
    <property type="nucleotide sequence ID" value="NZ_FWYF01000001.1"/>
</dbReference>
<protein>
    <recommendedName>
        <fullName evidence="2">histidine kinase</fullName>
        <ecNumber evidence="2">2.7.13.3</ecNumber>
    </recommendedName>
</protein>
<dbReference type="SUPFAM" id="SSF55874">
    <property type="entry name" value="ATPase domain of HSP90 chaperone/DNA topoisomerase II/histidine kinase"/>
    <property type="match status" value="1"/>
</dbReference>
<dbReference type="PRINTS" id="PR00344">
    <property type="entry name" value="BCTRLSENSOR"/>
</dbReference>
<dbReference type="OrthoDB" id="9811889at2"/>
<dbReference type="EMBL" id="FWYF01000001">
    <property type="protein sequence ID" value="SMD31686.1"/>
    <property type="molecule type" value="Genomic_DNA"/>
</dbReference>
<dbReference type="CDD" id="cd00082">
    <property type="entry name" value="HisKA"/>
    <property type="match status" value="1"/>
</dbReference>
<evidence type="ECO:0000259" key="4">
    <source>
        <dbReference type="PROSITE" id="PS50109"/>
    </source>
</evidence>
<evidence type="ECO:0000256" key="3">
    <source>
        <dbReference type="ARBA" id="ARBA00022553"/>
    </source>
</evidence>
<dbReference type="Gene3D" id="3.30.565.10">
    <property type="entry name" value="Histidine kinase-like ATPase, C-terminal domain"/>
    <property type="match status" value="1"/>
</dbReference>
<evidence type="ECO:0000313" key="6">
    <source>
        <dbReference type="Proteomes" id="UP000192472"/>
    </source>
</evidence>
<feature type="domain" description="Histidine kinase" evidence="4">
    <location>
        <begin position="187"/>
        <end position="400"/>
    </location>
</feature>
<accession>A0A1W2G5W8</accession>
<sequence>MIPPELPNDESLRQKAVEKYQLLDTIPEESYDNITALMAYICNVPISLITLLDNDRNFLKSHHGVDINESPREISFCGHAINSENDITIIEDARADERFAGNPLVKDFKAVFYAGVPLVDPSGFKLGTICVYDDKPRKLNEEQIMALKAMSKQVINLFDQRYKNFQLMRLQKRLMGRNEELKKFAATVSHDLKSPLANISSLTDMLEGESQGKLSEEAQSYLMHLRSSSNQLRRYIDGMLEFYKSEELVHHKVEKVRVQDLINDLENMAVNEPNAKLVFECNTKSIQINRAAIMQILLNLVVNGLKYNGKSERLVTIKIKANQSLNAFEVIDNGDGMPGEFLDQAFDLFSIAGLKDRRGELGTGIGLATVKKLVESLGGTIKVESKSNQGTTFIFDTCNT</sequence>
<keyword evidence="5" id="KW-0418">Kinase</keyword>
<keyword evidence="6" id="KW-1185">Reference proteome</keyword>
<dbReference type="EC" id="2.7.13.3" evidence="2"/>
<evidence type="ECO:0000313" key="5">
    <source>
        <dbReference type="EMBL" id="SMD31686.1"/>
    </source>
</evidence>
<dbReference type="PANTHER" id="PTHR43102:SF2">
    <property type="entry name" value="GAF DOMAIN-CONTAINING PROTEIN"/>
    <property type="match status" value="1"/>
</dbReference>
<dbReference type="InterPro" id="IPR036097">
    <property type="entry name" value="HisK_dim/P_sf"/>
</dbReference>
<dbReference type="PANTHER" id="PTHR43102">
    <property type="entry name" value="SLR1143 PROTEIN"/>
    <property type="match status" value="1"/>
</dbReference>
<dbReference type="InterPro" id="IPR005467">
    <property type="entry name" value="His_kinase_dom"/>
</dbReference>
<dbReference type="SUPFAM" id="SSF55781">
    <property type="entry name" value="GAF domain-like"/>
    <property type="match status" value="1"/>
</dbReference>
<dbReference type="InterPro" id="IPR003594">
    <property type="entry name" value="HATPase_dom"/>
</dbReference>
<proteinExistence type="predicted"/>
<dbReference type="Proteomes" id="UP000192472">
    <property type="component" value="Unassembled WGS sequence"/>
</dbReference>
<dbReference type="Pfam" id="PF02518">
    <property type="entry name" value="HATPase_c"/>
    <property type="match status" value="1"/>
</dbReference>
<dbReference type="InterPro" id="IPR036890">
    <property type="entry name" value="HATPase_C_sf"/>
</dbReference>
<keyword evidence="5" id="KW-0808">Transferase</keyword>
<dbReference type="Gene3D" id="1.10.287.130">
    <property type="match status" value="1"/>
</dbReference>